<accession>A0A504WWV0</accession>
<protein>
    <submittedName>
        <fullName evidence="1">Uncharacterized protein</fullName>
    </submittedName>
</protein>
<sequence length="318" mass="34677">MSQMDVFVAVLGDDERRLIKDVISESAESILLLVFVGDGGVRKTLRKAMLYFSAQSIDPNRDVCKAFHSYRCEHRSGINVVVEAENAAHGRFSICAASTFLRLTDGAAAVLGCHIPSVRLYIEETTCNSIDLGLLAAEARASKENLSCCCVDHKEHVSCGARFQDKLAYDIHGNCTSIMGEAANALLLGFRVMPPLADGDALYRSVYLSPRTVGYADLGLRFAEGGTELPRASGSRILDWDLCYKELQQENARAVGRGTLAALERDNSDLCLRCDYLEARLQHTCGDLWLMLTNPLPPPIVAHCCDRSTSASATAKLP</sequence>
<evidence type="ECO:0000313" key="2">
    <source>
        <dbReference type="Proteomes" id="UP000318821"/>
    </source>
</evidence>
<gene>
    <name evidence="1" type="ORF">CGC20_12595</name>
</gene>
<dbReference type="VEuPathDB" id="TriTrypDB:LdCL_280037400"/>
<dbReference type="EMBL" id="RHLD01000012">
    <property type="protein sequence ID" value="TPP40334.1"/>
    <property type="molecule type" value="Genomic_DNA"/>
</dbReference>
<dbReference type="AlphaFoldDB" id="A0A504WWV0"/>
<comment type="caution">
    <text evidence="1">The sequence shown here is derived from an EMBL/GenBank/DDBJ whole genome shotgun (WGS) entry which is preliminary data.</text>
</comment>
<evidence type="ECO:0000313" key="1">
    <source>
        <dbReference type="EMBL" id="TPP40334.1"/>
    </source>
</evidence>
<proteinExistence type="predicted"/>
<name>A0A504WWV0_LEIDO</name>
<dbReference type="Proteomes" id="UP000318821">
    <property type="component" value="Unassembled WGS sequence"/>
</dbReference>
<dbReference type="VEuPathDB" id="TriTrypDB:LdCL_280037500"/>
<dbReference type="VEuPathDB" id="TriTrypDB:LDHU3_28.4270"/>
<organism evidence="1 2">
    <name type="scientific">Leishmania donovani</name>
    <dbReference type="NCBI Taxonomy" id="5661"/>
    <lineage>
        <taxon>Eukaryota</taxon>
        <taxon>Discoba</taxon>
        <taxon>Euglenozoa</taxon>
        <taxon>Kinetoplastea</taxon>
        <taxon>Metakinetoplastina</taxon>
        <taxon>Trypanosomatida</taxon>
        <taxon>Trypanosomatidae</taxon>
        <taxon>Leishmaniinae</taxon>
        <taxon>Leishmania</taxon>
    </lineage>
</organism>
<reference evidence="2" key="1">
    <citation type="submission" date="2019-02" db="EMBL/GenBank/DDBJ databases">
        <title>FDA dAtabase for Regulatory Grade micrObial Sequences (FDA-ARGOS): Supporting development and validation of Infectious Disease Dx tests.</title>
        <authorList>
            <person name="Duncan R."/>
            <person name="Fisher C."/>
            <person name="Tallon L."/>
            <person name="Sadzewicz L."/>
            <person name="Sengamalay N."/>
            <person name="Ott S."/>
            <person name="Godinez A."/>
            <person name="Nagaraj S."/>
            <person name="Vavikolanu K."/>
            <person name="Vyas G."/>
            <person name="Nadendla S."/>
            <person name="Aluvathingal J."/>
            <person name="Sichtig H."/>
        </authorList>
    </citation>
    <scope>NUCLEOTIDE SEQUENCE [LARGE SCALE GENOMIC DNA]</scope>
    <source>
        <strain evidence="2">FDAARGOS_360</strain>
    </source>
</reference>